<feature type="compositionally biased region" description="Basic and acidic residues" evidence="6">
    <location>
        <begin position="373"/>
        <end position="383"/>
    </location>
</feature>
<keyword evidence="2 5" id="KW-0547">Nucleotide-binding</keyword>
<evidence type="ECO:0000313" key="10">
    <source>
        <dbReference type="Proteomes" id="UP000009273"/>
    </source>
</evidence>
<feature type="compositionally biased region" description="Acidic residues" evidence="6">
    <location>
        <begin position="362"/>
        <end position="372"/>
    </location>
</feature>
<evidence type="ECO:0000313" key="9">
    <source>
        <dbReference type="EMBL" id="AEO93665.1"/>
    </source>
</evidence>
<dbReference type="Proteomes" id="UP000009273">
    <property type="component" value="Segment"/>
</dbReference>
<dbReference type="GO" id="GO:0006281">
    <property type="term" value="P:DNA repair"/>
    <property type="evidence" value="ECO:0007669"/>
    <property type="project" value="InterPro"/>
</dbReference>
<keyword evidence="5" id="KW-0238">DNA-binding</keyword>
<evidence type="ECO:0000259" key="7">
    <source>
        <dbReference type="PROSITE" id="PS50162"/>
    </source>
</evidence>
<evidence type="ECO:0000256" key="5">
    <source>
        <dbReference type="RuleBase" id="RU004527"/>
    </source>
</evidence>
<keyword evidence="10" id="KW-1185">Reference proteome</keyword>
<evidence type="ECO:0000259" key="8">
    <source>
        <dbReference type="PROSITE" id="PS50163"/>
    </source>
</evidence>
<dbReference type="GO" id="GO:0140664">
    <property type="term" value="F:ATP-dependent DNA damage sensor activity"/>
    <property type="evidence" value="ECO:0007669"/>
    <property type="project" value="InterPro"/>
</dbReference>
<evidence type="ECO:0000256" key="2">
    <source>
        <dbReference type="ARBA" id="ARBA00022741"/>
    </source>
</evidence>
<evidence type="ECO:0000256" key="6">
    <source>
        <dbReference type="SAM" id="MobiDB-lite"/>
    </source>
</evidence>
<feature type="region of interest" description="Disordered" evidence="6">
    <location>
        <begin position="362"/>
        <end position="401"/>
    </location>
</feature>
<evidence type="ECO:0000256" key="1">
    <source>
        <dbReference type="ARBA" id="ARBA00009391"/>
    </source>
</evidence>
<accession>G3MAE8</accession>
<dbReference type="PROSITE" id="PS50163">
    <property type="entry name" value="RECA_3"/>
    <property type="match status" value="1"/>
</dbReference>
<keyword evidence="5" id="KW-0227">DNA damage</keyword>
<dbReference type="InterPro" id="IPR020588">
    <property type="entry name" value="RecA_ATP-bd"/>
</dbReference>
<dbReference type="PANTHER" id="PTHR45900">
    <property type="entry name" value="RECA"/>
    <property type="match status" value="1"/>
</dbReference>
<dbReference type="InterPro" id="IPR003593">
    <property type="entry name" value="AAA+_ATPase"/>
</dbReference>
<dbReference type="InterPro" id="IPR020587">
    <property type="entry name" value="RecA_monomer-monomer_interface"/>
</dbReference>
<dbReference type="Gene3D" id="3.40.50.300">
    <property type="entry name" value="P-loop containing nucleotide triphosphate hydrolases"/>
    <property type="match status" value="1"/>
</dbReference>
<dbReference type="RefSeq" id="YP_009015710.1">
    <property type="nucleotide sequence ID" value="NC_023719.1"/>
</dbReference>
<evidence type="ECO:0000256" key="3">
    <source>
        <dbReference type="ARBA" id="ARBA00022840"/>
    </source>
</evidence>
<reference evidence="9 10" key="1">
    <citation type="submission" date="2011-09" db="EMBL/GenBank/DDBJ databases">
        <authorList>
            <person name="Pope W.H."/>
            <person name="Pedulla M.L."/>
            <person name="Ford M.E."/>
            <person name="Peebles C.L."/>
            <person name="Hatfull G.H."/>
            <person name="Hendrix R.W."/>
        </authorList>
    </citation>
    <scope>NUCLEOTIDE SEQUENCE [LARGE SCALE GENOMIC DNA]</scope>
    <source>
        <strain evidence="9">G</strain>
    </source>
</reference>
<comment type="similarity">
    <text evidence="1 5">Belongs to the RecA family.</text>
</comment>
<dbReference type="EMBL" id="JN638751">
    <property type="protein sequence ID" value="AEO93665.1"/>
    <property type="molecule type" value="Genomic_DNA"/>
</dbReference>
<dbReference type="InterPro" id="IPR049428">
    <property type="entry name" value="RecA-like_N"/>
</dbReference>
<dbReference type="SUPFAM" id="SSF52540">
    <property type="entry name" value="P-loop containing nucleoside triphosphate hydrolases"/>
    <property type="match status" value="1"/>
</dbReference>
<evidence type="ECO:0000256" key="4">
    <source>
        <dbReference type="ARBA" id="ARBA00023172"/>
    </source>
</evidence>
<keyword evidence="4 5" id="KW-0233">DNA recombination</keyword>
<gene>
    <name evidence="9" type="primary">407</name>
    <name evidence="9" type="ORF">G_407</name>
</gene>
<dbReference type="PROSITE" id="PS50162">
    <property type="entry name" value="RECA_2"/>
    <property type="match status" value="1"/>
</dbReference>
<dbReference type="KEGG" id="vg:18563621"/>
<dbReference type="PANTHER" id="PTHR45900:SF1">
    <property type="entry name" value="MITOCHONDRIAL DNA REPAIR PROTEIN RECA HOMOLOG-RELATED"/>
    <property type="match status" value="1"/>
</dbReference>
<feature type="domain" description="RecA family profile 1" evidence="7">
    <location>
        <begin position="42"/>
        <end position="200"/>
    </location>
</feature>
<dbReference type="CDD" id="cd00983">
    <property type="entry name" value="RecA"/>
    <property type="match status" value="1"/>
</dbReference>
<dbReference type="SMART" id="SM00382">
    <property type="entry name" value="AAA"/>
    <property type="match status" value="1"/>
</dbReference>
<dbReference type="InterPro" id="IPR013765">
    <property type="entry name" value="DNA_recomb/repair_RecA"/>
</dbReference>
<dbReference type="OrthoDB" id="5186at10239"/>
<dbReference type="InterPro" id="IPR027417">
    <property type="entry name" value="P-loop_NTPase"/>
</dbReference>
<organism evidence="9 10">
    <name type="scientific">Bacillus phage G</name>
    <dbReference type="NCBI Taxonomy" id="2884420"/>
    <lineage>
        <taxon>Viruses</taxon>
        <taxon>Duplodnaviria</taxon>
        <taxon>Heunggongvirae</taxon>
        <taxon>Uroviricota</taxon>
        <taxon>Caudoviricetes</taxon>
        <taxon>Donellivirus</taxon>
        <taxon>Donellivirus gee</taxon>
    </lineage>
</organism>
<proteinExistence type="inferred from homology"/>
<sequence length="401" mass="43731">MANNNKDKKAKLKAIMGAMKNLEKSTKKEGILQRLGDAEPKIIETTPTGSLMFDIALGNGIPKGRIIEFFGAESSGKTLCATRAMAQVQQQGGICALIDMEHAFDPSFAAKLGLNSDDLFLSQPDHMQDAFAVIDALIDSGGVDMIVLDSVAALVPKEELEGDVGKQTIGLIARYMSQFLRRITPKASQMGVTVIFINQIRDAIGVMYGDPTTTPGGKALKFYCSVRCQIARVGGSQEKVKIGGEEQVVGHTIRATVKKNKVAPPFRKAEFPIWYDGRETDPADEIAAVSLLKGLIPKYAADGTISPTGRTYKFEADGEELIAKKKDDVAIELRKYPKIQAKLIDMIKNGVEATDVHQTEDFDSEMSEEDFEEMMRREAEDIKNGGNDAEETSGGAEWDDL</sequence>
<dbReference type="PRINTS" id="PR00142">
    <property type="entry name" value="RECA"/>
</dbReference>
<keyword evidence="3 5" id="KW-0067">ATP-binding</keyword>
<dbReference type="Pfam" id="PF00154">
    <property type="entry name" value="RecA_N"/>
    <property type="match status" value="1"/>
</dbReference>
<dbReference type="GO" id="GO:0003697">
    <property type="term" value="F:single-stranded DNA binding"/>
    <property type="evidence" value="ECO:0007669"/>
    <property type="project" value="InterPro"/>
</dbReference>
<name>G3MAE8_9CAUD</name>
<dbReference type="GO" id="GO:0005524">
    <property type="term" value="F:ATP binding"/>
    <property type="evidence" value="ECO:0007669"/>
    <property type="project" value="UniProtKB-KW"/>
</dbReference>
<protein>
    <submittedName>
        <fullName evidence="9">Gp407</fullName>
    </submittedName>
</protein>
<feature type="domain" description="RecA family profile 2" evidence="8">
    <location>
        <begin position="205"/>
        <end position="285"/>
    </location>
</feature>
<dbReference type="GO" id="GO:0006310">
    <property type="term" value="P:DNA recombination"/>
    <property type="evidence" value="ECO:0007669"/>
    <property type="project" value="UniProtKB-KW"/>
</dbReference>
<dbReference type="GeneID" id="18563621"/>